<feature type="transmembrane region" description="Helical" evidence="2">
    <location>
        <begin position="107"/>
        <end position="127"/>
    </location>
</feature>
<keyword evidence="2" id="KW-0472">Membrane</keyword>
<dbReference type="KEGG" id="cng:CNAG_05987"/>
<dbReference type="RefSeq" id="XP_012053070.1">
    <property type="nucleotide sequence ID" value="XM_012197680.1"/>
</dbReference>
<evidence type="ECO:0000256" key="1">
    <source>
        <dbReference type="SAM" id="MobiDB-lite"/>
    </source>
</evidence>
<dbReference type="VEuPathDB" id="FungiDB:CNAG_05987"/>
<feature type="region of interest" description="Disordered" evidence="1">
    <location>
        <begin position="1"/>
        <end position="23"/>
    </location>
</feature>
<evidence type="ECO:0000313" key="3">
    <source>
        <dbReference type="EMBL" id="AFR98225.1"/>
    </source>
</evidence>
<proteinExistence type="predicted"/>
<keyword evidence="2" id="KW-0812">Transmembrane</keyword>
<name>J9W277_CRYN9</name>
<dbReference type="HOGENOM" id="CLU_801720_0_0_1"/>
<reference evidence="3 4" key="1">
    <citation type="journal article" date="2014" name="PLoS Genet.">
        <title>Analysis of the genome and transcriptome of Cryptococcus neoformans var. grubii reveals complex RNA expression and microevolution leading to virulence attenuation.</title>
        <authorList>
            <person name="Janbon G."/>
            <person name="Ormerod K.L."/>
            <person name="Paulet D."/>
            <person name="Byrnes E.J.III."/>
            <person name="Yadav V."/>
            <person name="Chatterjee G."/>
            <person name="Mullapudi N."/>
            <person name="Hon C.C."/>
            <person name="Billmyre R.B."/>
            <person name="Brunel F."/>
            <person name="Bahn Y.S."/>
            <person name="Chen W."/>
            <person name="Chen Y."/>
            <person name="Chow E.W."/>
            <person name="Coppee J.Y."/>
            <person name="Floyd-Averette A."/>
            <person name="Gaillardin C."/>
            <person name="Gerik K.J."/>
            <person name="Goldberg J."/>
            <person name="Gonzalez-Hilarion S."/>
            <person name="Gujja S."/>
            <person name="Hamlin J.L."/>
            <person name="Hsueh Y.P."/>
            <person name="Ianiri G."/>
            <person name="Jones S."/>
            <person name="Kodira C.D."/>
            <person name="Kozubowski L."/>
            <person name="Lam W."/>
            <person name="Marra M."/>
            <person name="Mesner L.D."/>
            <person name="Mieczkowski P.A."/>
            <person name="Moyrand F."/>
            <person name="Nielsen K."/>
            <person name="Proux C."/>
            <person name="Rossignol T."/>
            <person name="Schein J.E."/>
            <person name="Sun S."/>
            <person name="Wollschlaeger C."/>
            <person name="Wood I.A."/>
            <person name="Zeng Q."/>
            <person name="Neuveglise C."/>
            <person name="Newlon C.S."/>
            <person name="Perfect J.R."/>
            <person name="Lodge J.K."/>
            <person name="Idnurm A."/>
            <person name="Stajich J.E."/>
            <person name="Kronstad J.W."/>
            <person name="Sanyal K."/>
            <person name="Heitman J."/>
            <person name="Fraser J.A."/>
            <person name="Cuomo C.A."/>
            <person name="Dietrich F.S."/>
        </authorList>
    </citation>
    <scope>NUCLEOTIDE SEQUENCE [LARGE SCALE GENOMIC DNA]</scope>
    <source>
        <strain evidence="4">H99 / ATCC 208821 / CBS 10515 / FGSC 9487</strain>
    </source>
</reference>
<dbReference type="Proteomes" id="UP000010091">
    <property type="component" value="Chromosome 12"/>
</dbReference>
<keyword evidence="4" id="KW-1185">Reference proteome</keyword>
<dbReference type="OrthoDB" id="2578108at2759"/>
<protein>
    <submittedName>
        <fullName evidence="3">Uncharacterized protein</fullName>
    </submittedName>
</protein>
<sequence>MSLSDDTYPPPLSGQETSQGGLEREFMDINDGQGYDDLPVIMMDESLLETGFEGDGYGGVIRDRLSHQLSKWPTKVPESLIPPYSCRQPSPYQDEPIFSTESTARSMPLLVTVLAVFSIFLMAFVGLPQRLGDMVKAVIQVILELAVAEDREALRWRVRDEHDLSPGECEKLYRILGLPVETSSSRLCKNVKTLYSQLDIDPSMAVHPKCPTKERQNVFVDVAGKDGWDKVPDSCPECGTALREGGKLVTEFFPRRTLQAELEYLFSLDGVERLVEDQQVLRSRQRQHDEQMERPAYLQDANPGKILRHQLDGSCYKVDDHDVQRERGCLVLTINVSIDWADPSKSCNRSPRSMGPIIVS</sequence>
<dbReference type="AlphaFoldDB" id="J9W277"/>
<keyword evidence="2" id="KW-1133">Transmembrane helix</keyword>
<dbReference type="EMBL" id="CP003831">
    <property type="protein sequence ID" value="AFR98225.1"/>
    <property type="molecule type" value="Genomic_DNA"/>
</dbReference>
<evidence type="ECO:0000313" key="4">
    <source>
        <dbReference type="Proteomes" id="UP000010091"/>
    </source>
</evidence>
<organism evidence="3 4">
    <name type="scientific">Cryptococcus neoformans (strain H99 / ATCC 208821 / CBS 10515 / FGSC 9487)</name>
    <name type="common">Cryptococcus neoformans var. grubii serotype A</name>
    <dbReference type="NCBI Taxonomy" id="235443"/>
    <lineage>
        <taxon>Eukaryota</taxon>
        <taxon>Fungi</taxon>
        <taxon>Dikarya</taxon>
        <taxon>Basidiomycota</taxon>
        <taxon>Agaricomycotina</taxon>
        <taxon>Tremellomycetes</taxon>
        <taxon>Tremellales</taxon>
        <taxon>Cryptococcaceae</taxon>
        <taxon>Cryptococcus</taxon>
        <taxon>Cryptococcus neoformans species complex</taxon>
    </lineage>
</organism>
<evidence type="ECO:0000256" key="2">
    <source>
        <dbReference type="SAM" id="Phobius"/>
    </source>
</evidence>
<gene>
    <name evidence="3" type="ORF">CNAG_05987</name>
</gene>
<accession>J9W277</accession>
<dbReference type="GeneID" id="23889246"/>